<dbReference type="AlphaFoldDB" id="A0AA87NSP0"/>
<reference evidence="1 2" key="1">
    <citation type="submission" date="2013-04" db="EMBL/GenBank/DDBJ databases">
        <title>The Genome Sequence of Treponema medium ATCC 700293.</title>
        <authorList>
            <consortium name="The Broad Institute Genomics Platform"/>
            <person name="Earl A."/>
            <person name="Ward D."/>
            <person name="Feldgarden M."/>
            <person name="Gevers D."/>
            <person name="Leonetti C."/>
            <person name="Blanton J.M."/>
            <person name="Dewhirst F.E."/>
            <person name="Izard J."/>
            <person name="Walker B."/>
            <person name="Young S."/>
            <person name="Zeng Q."/>
            <person name="Gargeya S."/>
            <person name="Fitzgerald M."/>
            <person name="Haas B."/>
            <person name="Abouelleil A."/>
            <person name="Allen A.W."/>
            <person name="Alvarado L."/>
            <person name="Arachchi H.M."/>
            <person name="Berlin A.M."/>
            <person name="Chapman S.B."/>
            <person name="Gainer-Dewar J."/>
            <person name="Goldberg J."/>
            <person name="Griggs A."/>
            <person name="Gujja S."/>
            <person name="Hansen M."/>
            <person name="Howarth C."/>
            <person name="Imamovic A."/>
            <person name="Ireland A."/>
            <person name="Larimer J."/>
            <person name="McCowan C."/>
            <person name="Murphy C."/>
            <person name="Pearson M."/>
            <person name="Poon T.W."/>
            <person name="Priest M."/>
            <person name="Roberts A."/>
            <person name="Saif S."/>
            <person name="Shea T."/>
            <person name="Sisk P."/>
            <person name="Sykes S."/>
            <person name="Wortman J."/>
            <person name="Nusbaum C."/>
            <person name="Birren B."/>
        </authorList>
    </citation>
    <scope>NUCLEOTIDE SEQUENCE [LARGE SCALE GENOMIC DNA]</scope>
    <source>
        <strain evidence="1 2">ATCC 700293</strain>
    </source>
</reference>
<comment type="caution">
    <text evidence="1">The sequence shown here is derived from an EMBL/GenBank/DDBJ whole genome shotgun (WGS) entry which is preliminary data.</text>
</comment>
<dbReference type="RefSeq" id="WP_016522444.1">
    <property type="nucleotide sequence ID" value="NZ_KE332517.1"/>
</dbReference>
<name>A0AA87NSP0_TREMD</name>
<evidence type="ECO:0000313" key="1">
    <source>
        <dbReference type="EMBL" id="EPF29747.1"/>
    </source>
</evidence>
<dbReference type="Proteomes" id="UP000014634">
    <property type="component" value="Unassembled WGS sequence"/>
</dbReference>
<evidence type="ECO:0000313" key="2">
    <source>
        <dbReference type="Proteomes" id="UP000014634"/>
    </source>
</evidence>
<proteinExistence type="predicted"/>
<sequence length="100" mass="11640">MYRDYETNDLYKGNLEKGKHCHLASYRFYDKYDSPPDLVFTLITKTGKELKATLSSSNLKISDGRHKDFSITDYTEVSVSFVGVNKTEPLEYFFNEKYEG</sequence>
<accession>A0AA87NSP0</accession>
<protein>
    <submittedName>
        <fullName evidence="1">Uncharacterized protein</fullName>
    </submittedName>
</protein>
<gene>
    <name evidence="1" type="ORF">HMPREF9195_00451</name>
</gene>
<organism evidence="1 2">
    <name type="scientific">Treponema medium ATCC 700293</name>
    <dbReference type="NCBI Taxonomy" id="1125700"/>
    <lineage>
        <taxon>Bacteria</taxon>
        <taxon>Pseudomonadati</taxon>
        <taxon>Spirochaetota</taxon>
        <taxon>Spirochaetia</taxon>
        <taxon>Spirochaetales</taxon>
        <taxon>Treponemataceae</taxon>
        <taxon>Treponema</taxon>
    </lineage>
</organism>
<dbReference type="EMBL" id="ATFE01000003">
    <property type="protein sequence ID" value="EPF29747.1"/>
    <property type="molecule type" value="Genomic_DNA"/>
</dbReference>